<dbReference type="SUPFAM" id="SSF103025">
    <property type="entry name" value="Folate-binding domain"/>
    <property type="match status" value="1"/>
</dbReference>
<feature type="domain" description="GCVT N-terminal" evidence="2">
    <location>
        <begin position="10"/>
        <end position="258"/>
    </location>
</feature>
<dbReference type="AlphaFoldDB" id="A0AB37UI00"/>
<organism evidence="3 4">
    <name type="scientific">Chroococcidiopsis cubana SAG 39.79</name>
    <dbReference type="NCBI Taxonomy" id="388085"/>
    <lineage>
        <taxon>Bacteria</taxon>
        <taxon>Bacillati</taxon>
        <taxon>Cyanobacteriota</taxon>
        <taxon>Cyanophyceae</taxon>
        <taxon>Chroococcidiopsidales</taxon>
        <taxon>Chroococcidiopsidaceae</taxon>
        <taxon>Chroococcidiopsis</taxon>
    </lineage>
</organism>
<dbReference type="FunFam" id="3.30.1360.120:FF:000021">
    <property type="entry name" value="Slr0635 protein"/>
    <property type="match status" value="1"/>
</dbReference>
<evidence type="ECO:0000313" key="4">
    <source>
        <dbReference type="Proteomes" id="UP000282574"/>
    </source>
</evidence>
<dbReference type="InterPro" id="IPR028896">
    <property type="entry name" value="GcvT/YgfZ/DmdA"/>
</dbReference>
<gene>
    <name evidence="3" type="ORF">DSM107010_36510</name>
</gene>
<protein>
    <submittedName>
        <fullName evidence="3">Folate-binding protein YgfZ</fullName>
    </submittedName>
</protein>
<evidence type="ECO:0000256" key="1">
    <source>
        <dbReference type="ARBA" id="ARBA00022946"/>
    </source>
</evidence>
<dbReference type="PANTHER" id="PTHR43757">
    <property type="entry name" value="AMINOMETHYLTRANSFERASE"/>
    <property type="match status" value="1"/>
</dbReference>
<evidence type="ECO:0000313" key="3">
    <source>
        <dbReference type="EMBL" id="RUT11017.1"/>
    </source>
</evidence>
<dbReference type="InterPro" id="IPR017703">
    <property type="entry name" value="YgfZ/GCV_T_CS"/>
</dbReference>
<dbReference type="NCBIfam" id="TIGR03317">
    <property type="entry name" value="ygfZ_signature"/>
    <property type="match status" value="1"/>
</dbReference>
<dbReference type="Proteomes" id="UP000282574">
    <property type="component" value="Unassembled WGS sequence"/>
</dbReference>
<dbReference type="PANTHER" id="PTHR43757:SF14">
    <property type="entry name" value="GLYCINE CLEAVAGE T-PROTEIN FAMILY"/>
    <property type="match status" value="1"/>
</dbReference>
<dbReference type="Pfam" id="PF01571">
    <property type="entry name" value="GCV_T"/>
    <property type="match status" value="1"/>
</dbReference>
<sequence>MMREKLQVVQAAAGAVFEEIAGDKIPVSFANDVAAMQVVREGVAICDRSHWGIIRVTDEDRIRFLHNQSTNDFQILKPGQGCDTVFVSSTARTIDLATAYVTEDAVLLIVSPNRRQYLIDWLDRYIFFADRVQLEDVTGETAIFSLLGTKSDEILAQLDLSSIIGQAYANHQLVQLQDVEIRVAVGSGLATPGYTLIVPADKAAIVWNHLIETGAVPLGDRVWEQLRIEQGRPVPDKELTEDYNPLEAGLWQTISFNKGCYIGQETIARLNTYKGVKQHLWGIRLNAPAEPGSIITVGEEKVGILTSYTDTEEGSFGLGYIRTKAGGVGLKVKVGEVIGEVVDVPFLTRSPDRSDSSTDAIHS</sequence>
<dbReference type="Gene3D" id="3.30.1360.120">
    <property type="entry name" value="Probable tRNA modification gtpase trme, domain 1"/>
    <property type="match status" value="1"/>
</dbReference>
<dbReference type="PIRSF" id="PIRSF006487">
    <property type="entry name" value="GcvT"/>
    <property type="match status" value="1"/>
</dbReference>
<reference evidence="3 4" key="1">
    <citation type="journal article" date="2019" name="Genome Biol. Evol.">
        <title>Day and night: Metabolic profiles and evolutionary relationships of six axenic non-marine cyanobacteria.</title>
        <authorList>
            <person name="Will S.E."/>
            <person name="Henke P."/>
            <person name="Boedeker C."/>
            <person name="Huang S."/>
            <person name="Brinkmann H."/>
            <person name="Rohde M."/>
            <person name="Jarek M."/>
            <person name="Friedl T."/>
            <person name="Seufert S."/>
            <person name="Schumacher M."/>
            <person name="Overmann J."/>
            <person name="Neumann-Schaal M."/>
            <person name="Petersen J."/>
        </authorList>
    </citation>
    <scope>NUCLEOTIDE SEQUENCE [LARGE SCALE GENOMIC DNA]</scope>
    <source>
        <strain evidence="3 4">SAG 39.79</strain>
    </source>
</reference>
<dbReference type="InterPro" id="IPR006222">
    <property type="entry name" value="GCVT_N"/>
</dbReference>
<keyword evidence="1" id="KW-0809">Transit peptide</keyword>
<comment type="caution">
    <text evidence="3">The sequence shown here is derived from an EMBL/GenBank/DDBJ whole genome shotgun (WGS) entry which is preliminary data.</text>
</comment>
<keyword evidence="4" id="KW-1185">Reference proteome</keyword>
<proteinExistence type="predicted"/>
<dbReference type="InterPro" id="IPR027266">
    <property type="entry name" value="TrmE/GcvT-like"/>
</dbReference>
<dbReference type="EMBL" id="RSCK01000032">
    <property type="protein sequence ID" value="RUT11017.1"/>
    <property type="molecule type" value="Genomic_DNA"/>
</dbReference>
<name>A0AB37UI00_9CYAN</name>
<evidence type="ECO:0000259" key="2">
    <source>
        <dbReference type="Pfam" id="PF01571"/>
    </source>
</evidence>
<accession>A0AB37UI00</accession>